<evidence type="ECO:0000313" key="3">
    <source>
        <dbReference type="Proteomes" id="UP001153269"/>
    </source>
</evidence>
<dbReference type="Proteomes" id="UP001153269">
    <property type="component" value="Unassembled WGS sequence"/>
</dbReference>
<proteinExistence type="predicted"/>
<dbReference type="EMBL" id="CADEAL010000280">
    <property type="protein sequence ID" value="CAB1417724.1"/>
    <property type="molecule type" value="Genomic_DNA"/>
</dbReference>
<feature type="region of interest" description="Disordered" evidence="1">
    <location>
        <begin position="95"/>
        <end position="133"/>
    </location>
</feature>
<keyword evidence="3" id="KW-1185">Reference proteome</keyword>
<dbReference type="AlphaFoldDB" id="A0A9N7YAZ1"/>
<protein>
    <submittedName>
        <fullName evidence="2">Uncharacterized protein</fullName>
    </submittedName>
</protein>
<name>A0A9N7YAZ1_PLEPL</name>
<evidence type="ECO:0000313" key="2">
    <source>
        <dbReference type="EMBL" id="CAB1417724.1"/>
    </source>
</evidence>
<reference evidence="2" key="1">
    <citation type="submission" date="2020-03" db="EMBL/GenBank/DDBJ databases">
        <authorList>
            <person name="Weist P."/>
        </authorList>
    </citation>
    <scope>NUCLEOTIDE SEQUENCE</scope>
</reference>
<feature type="compositionally biased region" description="Basic and acidic residues" evidence="1">
    <location>
        <begin position="95"/>
        <end position="110"/>
    </location>
</feature>
<accession>A0A9N7YAZ1</accession>
<evidence type="ECO:0000256" key="1">
    <source>
        <dbReference type="SAM" id="MobiDB-lite"/>
    </source>
</evidence>
<gene>
    <name evidence="2" type="ORF">PLEPLA_LOCUS5543</name>
</gene>
<comment type="caution">
    <text evidence="2">The sequence shown here is derived from an EMBL/GenBank/DDBJ whole genome shotgun (WGS) entry which is preliminary data.</text>
</comment>
<sequence length="133" mass="14557">MCGKAECGVDGERAEDNSSPAEAHHPKRVLMSLMVCPDHSCAPLHPPLSYRSSYLSPHASPFLEASCLLGHVRFSIMAARFVSVIHVLHWRGMREGGEAASDRGKGERARLKMPLKGDGGYGRKDGEKEDEED</sequence>
<feature type="region of interest" description="Disordered" evidence="1">
    <location>
        <begin position="1"/>
        <end position="23"/>
    </location>
</feature>
<organism evidence="2 3">
    <name type="scientific">Pleuronectes platessa</name>
    <name type="common">European plaice</name>
    <dbReference type="NCBI Taxonomy" id="8262"/>
    <lineage>
        <taxon>Eukaryota</taxon>
        <taxon>Metazoa</taxon>
        <taxon>Chordata</taxon>
        <taxon>Craniata</taxon>
        <taxon>Vertebrata</taxon>
        <taxon>Euteleostomi</taxon>
        <taxon>Actinopterygii</taxon>
        <taxon>Neopterygii</taxon>
        <taxon>Teleostei</taxon>
        <taxon>Neoteleostei</taxon>
        <taxon>Acanthomorphata</taxon>
        <taxon>Carangaria</taxon>
        <taxon>Pleuronectiformes</taxon>
        <taxon>Pleuronectoidei</taxon>
        <taxon>Pleuronectidae</taxon>
        <taxon>Pleuronectes</taxon>
    </lineage>
</organism>